<dbReference type="AlphaFoldDB" id="A0A517ZB36"/>
<sequence>MSRVVTARTTEESLLASIVELCHAARVQEVSLNESSTFNEVVVQLVRETMREVARSIDAYSDGKKLLRASIAKVEQNILEEPRASVTEEELAGSLKTAAKLLERTARELSSLSTRLSESRRQRRVRERVTYSPDFGGGTEIHQIGLEGIPTALLARPSGRQSLKCDLTTLSETLGCEVEGDAFPYEIVLDEHLFVLDDDGSVFVLVEGLPEREVEVVTRLLQRIAGQLYP</sequence>
<organism evidence="1 2">
    <name type="scientific">Maioricimonas rarisocia</name>
    <dbReference type="NCBI Taxonomy" id="2528026"/>
    <lineage>
        <taxon>Bacteria</taxon>
        <taxon>Pseudomonadati</taxon>
        <taxon>Planctomycetota</taxon>
        <taxon>Planctomycetia</taxon>
        <taxon>Planctomycetales</taxon>
        <taxon>Planctomycetaceae</taxon>
        <taxon>Maioricimonas</taxon>
    </lineage>
</organism>
<evidence type="ECO:0000313" key="1">
    <source>
        <dbReference type="EMBL" id="QDU39715.1"/>
    </source>
</evidence>
<dbReference type="KEGG" id="mri:Mal4_40610"/>
<accession>A0A517ZB36</accession>
<keyword evidence="2" id="KW-1185">Reference proteome</keyword>
<dbReference type="Proteomes" id="UP000320496">
    <property type="component" value="Chromosome"/>
</dbReference>
<proteinExistence type="predicted"/>
<evidence type="ECO:0000313" key="2">
    <source>
        <dbReference type="Proteomes" id="UP000320496"/>
    </source>
</evidence>
<gene>
    <name evidence="1" type="ORF">Mal4_40610</name>
</gene>
<dbReference type="EMBL" id="CP036275">
    <property type="protein sequence ID" value="QDU39715.1"/>
    <property type="molecule type" value="Genomic_DNA"/>
</dbReference>
<name>A0A517ZB36_9PLAN</name>
<reference evidence="1 2" key="1">
    <citation type="submission" date="2019-02" db="EMBL/GenBank/DDBJ databases">
        <title>Deep-cultivation of Planctomycetes and their phenomic and genomic characterization uncovers novel biology.</title>
        <authorList>
            <person name="Wiegand S."/>
            <person name="Jogler M."/>
            <person name="Boedeker C."/>
            <person name="Pinto D."/>
            <person name="Vollmers J."/>
            <person name="Rivas-Marin E."/>
            <person name="Kohn T."/>
            <person name="Peeters S.H."/>
            <person name="Heuer A."/>
            <person name="Rast P."/>
            <person name="Oberbeckmann S."/>
            <person name="Bunk B."/>
            <person name="Jeske O."/>
            <person name="Meyerdierks A."/>
            <person name="Storesund J.E."/>
            <person name="Kallscheuer N."/>
            <person name="Luecker S."/>
            <person name="Lage O.M."/>
            <person name="Pohl T."/>
            <person name="Merkel B.J."/>
            <person name="Hornburger P."/>
            <person name="Mueller R.-W."/>
            <person name="Bruemmer F."/>
            <person name="Labrenz M."/>
            <person name="Spormann A.M."/>
            <person name="Op den Camp H."/>
            <person name="Overmann J."/>
            <person name="Amann R."/>
            <person name="Jetten M.S.M."/>
            <person name="Mascher T."/>
            <person name="Medema M.H."/>
            <person name="Devos D.P."/>
            <person name="Kaster A.-K."/>
            <person name="Ovreas L."/>
            <person name="Rohde M."/>
            <person name="Galperin M.Y."/>
            <person name="Jogler C."/>
        </authorList>
    </citation>
    <scope>NUCLEOTIDE SEQUENCE [LARGE SCALE GENOMIC DNA]</scope>
    <source>
        <strain evidence="1 2">Mal4</strain>
    </source>
</reference>
<protein>
    <submittedName>
        <fullName evidence="1">Uncharacterized protein</fullName>
    </submittedName>
</protein>